<protein>
    <submittedName>
        <fullName evidence="1">Uncharacterized protein</fullName>
    </submittedName>
</protein>
<keyword evidence="2" id="KW-1185">Reference proteome</keyword>
<reference evidence="1 2" key="1">
    <citation type="submission" date="2019-01" db="EMBL/GenBank/DDBJ databases">
        <title>Sequencing of cultivated peanut Arachis hypogaea provides insights into genome evolution and oil improvement.</title>
        <authorList>
            <person name="Chen X."/>
        </authorList>
    </citation>
    <scope>NUCLEOTIDE SEQUENCE [LARGE SCALE GENOMIC DNA]</scope>
    <source>
        <strain evidence="2">cv. Fuhuasheng</strain>
        <tissue evidence="1">Leaves</tissue>
    </source>
</reference>
<evidence type="ECO:0000313" key="2">
    <source>
        <dbReference type="Proteomes" id="UP000289738"/>
    </source>
</evidence>
<dbReference type="Proteomes" id="UP000289738">
    <property type="component" value="Chromosome A03"/>
</dbReference>
<accession>A0A445E4X5</accession>
<evidence type="ECO:0000313" key="1">
    <source>
        <dbReference type="EMBL" id="RYR70480.1"/>
    </source>
</evidence>
<dbReference type="AlphaFoldDB" id="A0A445E4X5"/>
<name>A0A445E4X5_ARAHY</name>
<gene>
    <name evidence="1" type="ORF">Ahy_A03g016975</name>
</gene>
<proteinExistence type="predicted"/>
<organism evidence="1 2">
    <name type="scientific">Arachis hypogaea</name>
    <name type="common">Peanut</name>
    <dbReference type="NCBI Taxonomy" id="3818"/>
    <lineage>
        <taxon>Eukaryota</taxon>
        <taxon>Viridiplantae</taxon>
        <taxon>Streptophyta</taxon>
        <taxon>Embryophyta</taxon>
        <taxon>Tracheophyta</taxon>
        <taxon>Spermatophyta</taxon>
        <taxon>Magnoliopsida</taxon>
        <taxon>eudicotyledons</taxon>
        <taxon>Gunneridae</taxon>
        <taxon>Pentapetalae</taxon>
        <taxon>rosids</taxon>
        <taxon>fabids</taxon>
        <taxon>Fabales</taxon>
        <taxon>Fabaceae</taxon>
        <taxon>Papilionoideae</taxon>
        <taxon>50 kb inversion clade</taxon>
        <taxon>dalbergioids sensu lato</taxon>
        <taxon>Dalbergieae</taxon>
        <taxon>Pterocarpus clade</taxon>
        <taxon>Arachis</taxon>
    </lineage>
</organism>
<sequence length="87" mass="9913">MEKIHGPGELCWAVLFKQIILVAKKERSSPKNGNPPSHHVPVQVSPFSNFNFTLQALSALLWLPDWVGSIASEFRKQFWITSQKVMH</sequence>
<dbReference type="EMBL" id="SDMP01000003">
    <property type="protein sequence ID" value="RYR70480.1"/>
    <property type="molecule type" value="Genomic_DNA"/>
</dbReference>
<comment type="caution">
    <text evidence="1">The sequence shown here is derived from an EMBL/GenBank/DDBJ whole genome shotgun (WGS) entry which is preliminary data.</text>
</comment>